<accession>A0A212R4D2</accession>
<name>A0A212R4D2_9PROT</name>
<organism evidence="2 3">
    <name type="scientific">Arboricoccus pini</name>
    <dbReference type="NCBI Taxonomy" id="1963835"/>
    <lineage>
        <taxon>Bacteria</taxon>
        <taxon>Pseudomonadati</taxon>
        <taxon>Pseudomonadota</taxon>
        <taxon>Alphaproteobacteria</taxon>
        <taxon>Geminicoccales</taxon>
        <taxon>Geminicoccaceae</taxon>
        <taxon>Arboricoccus</taxon>
    </lineage>
</organism>
<evidence type="ECO:0000313" key="2">
    <source>
        <dbReference type="EMBL" id="SNB66937.1"/>
    </source>
</evidence>
<dbReference type="AlphaFoldDB" id="A0A212R4D2"/>
<sequence>MTLRRTASALHSLNIFYKVDIVVFCEGGESLSYENAIIASRTDGTLDSLYWESVIGFYQIDKTYHVKSVGSKSTLKRLAEDVRDRNISTVSICMDADYERILGDNCHGPRVAWTMGYSWENDVVSPPVLENIISMFLGNGAASAAAIENCRERILRMGTGLSRWTEIDISLCARGRSGIFDREKPLAAIDMTDPPTARQDALSQRLTMAGYQRRPKRVVSVQPDDVGVVCFGKMISRALYHAILAALRSVSAVRLDYEVFMRIAISETLRAVAAGILPNHLAHIQSQRGAFI</sequence>
<dbReference type="EMBL" id="FYEH01000005">
    <property type="protein sequence ID" value="SNB66937.1"/>
    <property type="molecule type" value="Genomic_DNA"/>
</dbReference>
<reference evidence="2 3" key="1">
    <citation type="submission" date="2017-06" db="EMBL/GenBank/DDBJ databases">
        <authorList>
            <person name="Kim H.J."/>
            <person name="Triplett B.A."/>
        </authorList>
    </citation>
    <scope>NUCLEOTIDE SEQUENCE [LARGE SCALE GENOMIC DNA]</scope>
    <source>
        <strain evidence="2 3">B29T1</strain>
    </source>
</reference>
<dbReference type="Proteomes" id="UP000197065">
    <property type="component" value="Unassembled WGS sequence"/>
</dbReference>
<dbReference type="Pfam" id="PF14491">
    <property type="entry name" value="DUF4435"/>
    <property type="match status" value="1"/>
</dbReference>
<protein>
    <recommendedName>
        <fullName evidence="1">DUF4435 domain-containing protein</fullName>
    </recommendedName>
</protein>
<evidence type="ECO:0000313" key="3">
    <source>
        <dbReference type="Proteomes" id="UP000197065"/>
    </source>
</evidence>
<dbReference type="RefSeq" id="WP_088561221.1">
    <property type="nucleotide sequence ID" value="NZ_FYEH01000005.1"/>
</dbReference>
<proteinExistence type="predicted"/>
<dbReference type="OrthoDB" id="7594856at2"/>
<dbReference type="InterPro" id="IPR029492">
    <property type="entry name" value="DUF4435"/>
</dbReference>
<evidence type="ECO:0000259" key="1">
    <source>
        <dbReference type="Pfam" id="PF14491"/>
    </source>
</evidence>
<gene>
    <name evidence="2" type="ORF">SAMN07250955_105220</name>
</gene>
<feature type="domain" description="DUF4435" evidence="1">
    <location>
        <begin position="45"/>
        <end position="136"/>
    </location>
</feature>
<keyword evidence="3" id="KW-1185">Reference proteome</keyword>